<sequence>MITTKFIGKTCQESVHLQEKDLVAVIATQSEVLLKRKKELD</sequence>
<dbReference type="AlphaFoldDB" id="A0AA34RDK7"/>
<proteinExistence type="predicted"/>
<reference evidence="1 2" key="1">
    <citation type="journal article" date="2011" name="J. Bacteriol.">
        <title>Genome sequence of the obligate intracellular animal pathogen Chlamydia pecorum E58.</title>
        <authorList>
            <person name="Mojica S."/>
            <person name="Huot Creasy H."/>
            <person name="Daugherty S."/>
            <person name="Read T.D."/>
            <person name="Kim T."/>
            <person name="Kaltenboeck B."/>
            <person name="Bavoil P."/>
            <person name="Myers G.S."/>
        </authorList>
    </citation>
    <scope>NUCLEOTIDE SEQUENCE [LARGE SCALE GENOMIC DNA]</scope>
    <source>
        <strain evidence="1 2">E58</strain>
    </source>
</reference>
<name>A0AA34RDK7_CHLPE</name>
<evidence type="ECO:0000313" key="2">
    <source>
        <dbReference type="Proteomes" id="UP000008305"/>
    </source>
</evidence>
<dbReference type="EMBL" id="CP002608">
    <property type="protein sequence ID" value="AEB41751.1"/>
    <property type="molecule type" value="Genomic_DNA"/>
</dbReference>
<organism evidence="1 2">
    <name type="scientific">Chlamydia pecorum (strain ATCC VR-628 / DSM 29919 / E58)</name>
    <name type="common">Chlamydophila pecorum</name>
    <dbReference type="NCBI Taxonomy" id="331635"/>
    <lineage>
        <taxon>Bacteria</taxon>
        <taxon>Pseudomonadati</taxon>
        <taxon>Chlamydiota</taxon>
        <taxon>Chlamydiia</taxon>
        <taxon>Chlamydiales</taxon>
        <taxon>Chlamydiaceae</taxon>
        <taxon>Chlamydia/Chlamydophila group</taxon>
        <taxon>Chlamydia</taxon>
    </lineage>
</organism>
<keyword evidence="2" id="KW-1185">Reference proteome</keyword>
<gene>
    <name evidence="1" type="ordered locus">G5S_0807</name>
</gene>
<dbReference type="KEGG" id="cpm:G5S_0807"/>
<protein>
    <submittedName>
        <fullName evidence="1">Uncharacterized protein</fullName>
    </submittedName>
</protein>
<accession>A0AA34RDK7</accession>
<dbReference type="Proteomes" id="UP000008305">
    <property type="component" value="Chromosome"/>
</dbReference>
<evidence type="ECO:0000313" key="1">
    <source>
        <dbReference type="EMBL" id="AEB41751.1"/>
    </source>
</evidence>